<comment type="caution">
    <text evidence="1">The sequence shown here is derived from an EMBL/GenBank/DDBJ whole genome shotgun (WGS) entry which is preliminary data.</text>
</comment>
<sequence length="67" mass="7709">MHEREVENNGADILFIKYGHLSNTEEHYVSTNEFKEIALEKGLDIGNSAKEIFFKPLMRNSKNSLPL</sequence>
<gene>
    <name evidence="1" type="ORF">J6TS1_42060</name>
</gene>
<evidence type="ECO:0000313" key="1">
    <source>
        <dbReference type="EMBL" id="GIN98336.1"/>
    </source>
</evidence>
<reference evidence="1 2" key="1">
    <citation type="submission" date="2021-03" db="EMBL/GenBank/DDBJ databases">
        <title>Antimicrobial resistance genes in bacteria isolated from Japanese honey, and their potential for conferring macrolide and lincosamide resistance in the American foulbrood pathogen Paenibacillus larvae.</title>
        <authorList>
            <person name="Okamoto M."/>
            <person name="Kumagai M."/>
            <person name="Kanamori H."/>
            <person name="Takamatsu D."/>
        </authorList>
    </citation>
    <scope>NUCLEOTIDE SEQUENCE [LARGE SCALE GENOMIC DNA]</scope>
    <source>
        <strain evidence="1 2">J6TS1</strain>
    </source>
</reference>
<protein>
    <submittedName>
        <fullName evidence="1">Uncharacterized protein</fullName>
    </submittedName>
</protein>
<evidence type="ECO:0000313" key="2">
    <source>
        <dbReference type="Proteomes" id="UP000680670"/>
    </source>
</evidence>
<organism evidence="1 2">
    <name type="scientific">Siminovitchia terrae</name>
    <name type="common">Bacillus terrae</name>
    <dbReference type="NCBI Taxonomy" id="1914933"/>
    <lineage>
        <taxon>Bacteria</taxon>
        <taxon>Bacillati</taxon>
        <taxon>Bacillota</taxon>
        <taxon>Bacilli</taxon>
        <taxon>Bacillales</taxon>
        <taxon>Bacillaceae</taxon>
        <taxon>Siminovitchia</taxon>
    </lineage>
</organism>
<dbReference type="Proteomes" id="UP000680670">
    <property type="component" value="Unassembled WGS sequence"/>
</dbReference>
<keyword evidence="2" id="KW-1185">Reference proteome</keyword>
<dbReference type="EMBL" id="BORJ01000014">
    <property type="protein sequence ID" value="GIN98336.1"/>
    <property type="molecule type" value="Genomic_DNA"/>
</dbReference>
<proteinExistence type="predicted"/>
<accession>A0ABQ4L377</accession>
<name>A0ABQ4L377_SIMTE</name>